<dbReference type="EMBL" id="DS989842">
    <property type="protein sequence ID" value="EDX78197.1"/>
    <property type="molecule type" value="Genomic_DNA"/>
</dbReference>
<accession>B4VII0</accession>
<dbReference type="OrthoDB" id="9792021at2"/>
<reference evidence="1 2" key="1">
    <citation type="submission" date="2008-07" db="EMBL/GenBank/DDBJ databases">
        <authorList>
            <person name="Tandeau de Marsac N."/>
            <person name="Ferriera S."/>
            <person name="Johnson J."/>
            <person name="Kravitz S."/>
            <person name="Beeson K."/>
            <person name="Sutton G."/>
            <person name="Rogers Y.-H."/>
            <person name="Friedman R."/>
            <person name="Frazier M."/>
            <person name="Venter J.C."/>
        </authorList>
    </citation>
    <scope>NUCLEOTIDE SEQUENCE [LARGE SCALE GENOMIC DNA]</scope>
    <source>
        <strain evidence="1 2">PCC 7420</strain>
    </source>
</reference>
<evidence type="ECO:0000313" key="1">
    <source>
        <dbReference type="EMBL" id="EDX78197.1"/>
    </source>
</evidence>
<dbReference type="AlphaFoldDB" id="B4VII0"/>
<keyword evidence="2" id="KW-1185">Reference proteome</keyword>
<proteinExistence type="predicted"/>
<organism evidence="1 2">
    <name type="scientific">Coleofasciculus chthonoplastes PCC 7420</name>
    <dbReference type="NCBI Taxonomy" id="118168"/>
    <lineage>
        <taxon>Bacteria</taxon>
        <taxon>Bacillati</taxon>
        <taxon>Cyanobacteriota</taxon>
        <taxon>Cyanophyceae</taxon>
        <taxon>Coleofasciculales</taxon>
        <taxon>Coleofasciculaceae</taxon>
        <taxon>Coleofasciculus</taxon>
    </lineage>
</organism>
<gene>
    <name evidence="1" type="ORF">MC7420_7935</name>
</gene>
<name>B4VII0_9CYAN</name>
<dbReference type="RefSeq" id="WP_006098632.1">
    <property type="nucleotide sequence ID" value="NZ_DS989842.1"/>
</dbReference>
<protein>
    <submittedName>
        <fullName evidence="1">Uncharacterized protein</fullName>
    </submittedName>
</protein>
<dbReference type="Proteomes" id="UP000003835">
    <property type="component" value="Unassembled WGS sequence"/>
</dbReference>
<sequence>MSNSFGKAKIQGLLYDFDRDRLRNSTGENAQVFLNALQSVNPALTVSQAYQIAAERGRHGDAGINSNP</sequence>
<evidence type="ECO:0000313" key="2">
    <source>
        <dbReference type="Proteomes" id="UP000003835"/>
    </source>
</evidence>
<dbReference type="HOGENOM" id="CLU_2786687_0_0_3"/>